<dbReference type="AlphaFoldDB" id="A0A5M3MR77"/>
<dbReference type="InterPro" id="IPR041524">
    <property type="entry name" value="GH131_N"/>
</dbReference>
<evidence type="ECO:0000313" key="4">
    <source>
        <dbReference type="Proteomes" id="UP000053558"/>
    </source>
</evidence>
<dbReference type="Gene3D" id="2.60.120.1160">
    <property type="match status" value="1"/>
</dbReference>
<feature type="signal peptide" evidence="1">
    <location>
        <begin position="1"/>
        <end position="18"/>
    </location>
</feature>
<name>A0A5M3MR77_CONPW</name>
<dbReference type="Pfam" id="PF18271">
    <property type="entry name" value="GH131_N"/>
    <property type="match status" value="1"/>
</dbReference>
<dbReference type="Proteomes" id="UP000053558">
    <property type="component" value="Unassembled WGS sequence"/>
</dbReference>
<dbReference type="KEGG" id="cput:CONPUDRAFT_124761"/>
<dbReference type="OrthoDB" id="5283326at2759"/>
<reference evidence="4" key="1">
    <citation type="journal article" date="2012" name="Science">
        <title>The Paleozoic origin of enzymatic lignin decomposition reconstructed from 31 fungal genomes.</title>
        <authorList>
            <person name="Floudas D."/>
            <person name="Binder M."/>
            <person name="Riley R."/>
            <person name="Barry K."/>
            <person name="Blanchette R.A."/>
            <person name="Henrissat B."/>
            <person name="Martinez A.T."/>
            <person name="Otillar R."/>
            <person name="Spatafora J.W."/>
            <person name="Yadav J.S."/>
            <person name="Aerts A."/>
            <person name="Benoit I."/>
            <person name="Boyd A."/>
            <person name="Carlson A."/>
            <person name="Copeland A."/>
            <person name="Coutinho P.M."/>
            <person name="de Vries R.P."/>
            <person name="Ferreira P."/>
            <person name="Findley K."/>
            <person name="Foster B."/>
            <person name="Gaskell J."/>
            <person name="Glotzer D."/>
            <person name="Gorecki P."/>
            <person name="Heitman J."/>
            <person name="Hesse C."/>
            <person name="Hori C."/>
            <person name="Igarashi K."/>
            <person name="Jurgens J.A."/>
            <person name="Kallen N."/>
            <person name="Kersten P."/>
            <person name="Kohler A."/>
            <person name="Kuees U."/>
            <person name="Kumar T.K.A."/>
            <person name="Kuo A."/>
            <person name="LaButti K."/>
            <person name="Larrondo L.F."/>
            <person name="Lindquist E."/>
            <person name="Ling A."/>
            <person name="Lombard V."/>
            <person name="Lucas S."/>
            <person name="Lundell T."/>
            <person name="Martin R."/>
            <person name="McLaughlin D.J."/>
            <person name="Morgenstern I."/>
            <person name="Morin E."/>
            <person name="Murat C."/>
            <person name="Nagy L.G."/>
            <person name="Nolan M."/>
            <person name="Ohm R.A."/>
            <person name="Patyshakuliyeva A."/>
            <person name="Rokas A."/>
            <person name="Ruiz-Duenas F.J."/>
            <person name="Sabat G."/>
            <person name="Salamov A."/>
            <person name="Samejima M."/>
            <person name="Schmutz J."/>
            <person name="Slot J.C."/>
            <person name="St John F."/>
            <person name="Stenlid J."/>
            <person name="Sun H."/>
            <person name="Sun S."/>
            <person name="Syed K."/>
            <person name="Tsang A."/>
            <person name="Wiebenga A."/>
            <person name="Young D."/>
            <person name="Pisabarro A."/>
            <person name="Eastwood D.C."/>
            <person name="Martin F."/>
            <person name="Cullen D."/>
            <person name="Grigoriev I.V."/>
            <person name="Hibbett D.S."/>
        </authorList>
    </citation>
    <scope>NUCLEOTIDE SEQUENCE [LARGE SCALE GENOMIC DNA]</scope>
    <source>
        <strain evidence="4">RWD-64-598 SS2</strain>
    </source>
</reference>
<keyword evidence="1" id="KW-0732">Signal</keyword>
<comment type="caution">
    <text evidence="3">The sequence shown here is derived from an EMBL/GenBank/DDBJ whole genome shotgun (WGS) entry which is preliminary data.</text>
</comment>
<dbReference type="PANTHER" id="PTHR34612">
    <property type="entry name" value="GH131_N DOMAIN-CONTAINING PROTEIN"/>
    <property type="match status" value="1"/>
</dbReference>
<feature type="domain" description="Glycoside hydrolase 131 catalytic N-terminal" evidence="2">
    <location>
        <begin position="21"/>
        <end position="295"/>
    </location>
</feature>
<proteinExistence type="predicted"/>
<dbReference type="OMA" id="FKVRDHA"/>
<evidence type="ECO:0000256" key="1">
    <source>
        <dbReference type="SAM" id="SignalP"/>
    </source>
</evidence>
<protein>
    <recommendedName>
        <fullName evidence="2">Glycoside hydrolase 131 catalytic N-terminal domain-containing protein</fullName>
    </recommendedName>
</protein>
<gene>
    <name evidence="3" type="ORF">CONPUDRAFT_124761</name>
</gene>
<dbReference type="PANTHER" id="PTHR34612:SF2">
    <property type="entry name" value="GLYCOSIDE HYDROLASE 131 CATALYTIC N-TERMINAL DOMAIN-CONTAINING PROTEIN"/>
    <property type="match status" value="1"/>
</dbReference>
<evidence type="ECO:0000313" key="3">
    <source>
        <dbReference type="EMBL" id="EIW81580.1"/>
    </source>
</evidence>
<dbReference type="GeneID" id="19199848"/>
<keyword evidence="4" id="KW-1185">Reference proteome</keyword>
<feature type="chain" id="PRO_5024405593" description="Glycoside hydrolase 131 catalytic N-terminal domain-containing protein" evidence="1">
    <location>
        <begin position="19"/>
        <end position="312"/>
    </location>
</feature>
<dbReference type="EMBL" id="JH711578">
    <property type="protein sequence ID" value="EIW81580.1"/>
    <property type="molecule type" value="Genomic_DNA"/>
</dbReference>
<sequence length="312" mass="33763">MQFFSGILALAGIGSALATPVIYDGRASMNLTGDMLNASEGPYLTVVKGSTENATYYATLYEDKMAPTPLWRNVGLEQAIGISIDNTSVFIPGGSSPQYGFRRTDFIAQVDNNHTYLDTIMENGTTVFHVSIHADGRLPLNYTHEYQIVWIEPDDGSHVWDIQVGTPFSDPTNRTVDPTAHNLKVRDHALNVLFEVPFTAEDWHNFAVQVDWANKTLGVFYSANSEDLKAVTGLCDNDSVPSDAAGEGDYHFGVLKLPLANPADTPAEQADVVHYGIQEGDKEALIYSGFFVESILSGGVSAGHGGVVQAIS</sequence>
<accession>A0A5M3MR77</accession>
<organism evidence="3 4">
    <name type="scientific">Coniophora puteana (strain RWD-64-598)</name>
    <name type="common">Brown rot fungus</name>
    <dbReference type="NCBI Taxonomy" id="741705"/>
    <lineage>
        <taxon>Eukaryota</taxon>
        <taxon>Fungi</taxon>
        <taxon>Dikarya</taxon>
        <taxon>Basidiomycota</taxon>
        <taxon>Agaricomycotina</taxon>
        <taxon>Agaricomycetes</taxon>
        <taxon>Agaricomycetidae</taxon>
        <taxon>Boletales</taxon>
        <taxon>Coniophorineae</taxon>
        <taxon>Coniophoraceae</taxon>
        <taxon>Coniophora</taxon>
    </lineage>
</organism>
<dbReference type="RefSeq" id="XP_007768888.1">
    <property type="nucleotide sequence ID" value="XM_007770698.1"/>
</dbReference>
<evidence type="ECO:0000259" key="2">
    <source>
        <dbReference type="Pfam" id="PF18271"/>
    </source>
</evidence>